<comment type="caution">
    <text evidence="1">The sequence shown here is derived from an EMBL/GenBank/DDBJ whole genome shotgun (WGS) entry which is preliminary data.</text>
</comment>
<evidence type="ECO:0000313" key="1">
    <source>
        <dbReference type="EMBL" id="EYC14611.1"/>
    </source>
</evidence>
<dbReference type="OrthoDB" id="1421278at2759"/>
<organism evidence="1 2">
    <name type="scientific">Ancylostoma ceylanicum</name>
    <dbReference type="NCBI Taxonomy" id="53326"/>
    <lineage>
        <taxon>Eukaryota</taxon>
        <taxon>Metazoa</taxon>
        <taxon>Ecdysozoa</taxon>
        <taxon>Nematoda</taxon>
        <taxon>Chromadorea</taxon>
        <taxon>Rhabditida</taxon>
        <taxon>Rhabditina</taxon>
        <taxon>Rhabditomorpha</taxon>
        <taxon>Strongyloidea</taxon>
        <taxon>Ancylostomatidae</taxon>
        <taxon>Ancylostomatinae</taxon>
        <taxon>Ancylostoma</taxon>
    </lineage>
</organism>
<reference evidence="2" key="1">
    <citation type="journal article" date="2015" name="Nat. Genet.">
        <title>The genome and transcriptome of the zoonotic hookworm Ancylostoma ceylanicum identify infection-specific gene families.</title>
        <authorList>
            <person name="Schwarz E.M."/>
            <person name="Hu Y."/>
            <person name="Antoshechkin I."/>
            <person name="Miller M.M."/>
            <person name="Sternberg P.W."/>
            <person name="Aroian R.V."/>
        </authorList>
    </citation>
    <scope>NUCLEOTIDE SEQUENCE</scope>
    <source>
        <strain evidence="2">HY135</strain>
    </source>
</reference>
<dbReference type="EMBL" id="JARK01001376">
    <property type="protein sequence ID" value="EYC14611.1"/>
    <property type="molecule type" value="Genomic_DNA"/>
</dbReference>
<evidence type="ECO:0000313" key="2">
    <source>
        <dbReference type="Proteomes" id="UP000024635"/>
    </source>
</evidence>
<keyword evidence="2" id="KW-1185">Reference proteome</keyword>
<proteinExistence type="predicted"/>
<name>A0A016UIB0_9BILA</name>
<dbReference type="AlphaFoldDB" id="A0A016UIB0"/>
<accession>A0A016UIB0</accession>
<dbReference type="Proteomes" id="UP000024635">
    <property type="component" value="Unassembled WGS sequence"/>
</dbReference>
<protein>
    <submittedName>
        <fullName evidence="1">Uncharacterized protein</fullName>
    </submittedName>
</protein>
<sequence>MIDRFKNLTPTTGSLSECKRRLDETRSVTGVLCDKSTPEHFKSKVYRPVVCDAALYGAVLRRYQRSRATPPGHGIEDATLNGLRNLTASAIETSDSALAWLQYSDVEWQYIWRELFGNLADELANEPGKRTPSNVLPNTKSRKMYRQTNPVNCIAKQTP</sequence>
<gene>
    <name evidence="1" type="primary">Acey_s0040.g306</name>
    <name evidence="1" type="ORF">Y032_0040g306</name>
</gene>